<gene>
    <name evidence="1" type="ORF">A4U43_C09F12840</name>
</gene>
<accession>A0A5P1EA96</accession>
<protein>
    <submittedName>
        <fullName evidence="1">Uncharacterized protein</fullName>
    </submittedName>
</protein>
<organism evidence="1 2">
    <name type="scientific">Asparagus officinalis</name>
    <name type="common">Garden asparagus</name>
    <dbReference type="NCBI Taxonomy" id="4686"/>
    <lineage>
        <taxon>Eukaryota</taxon>
        <taxon>Viridiplantae</taxon>
        <taxon>Streptophyta</taxon>
        <taxon>Embryophyta</taxon>
        <taxon>Tracheophyta</taxon>
        <taxon>Spermatophyta</taxon>
        <taxon>Magnoliopsida</taxon>
        <taxon>Liliopsida</taxon>
        <taxon>Asparagales</taxon>
        <taxon>Asparagaceae</taxon>
        <taxon>Asparagoideae</taxon>
        <taxon>Asparagus</taxon>
    </lineage>
</organism>
<proteinExistence type="predicted"/>
<sequence length="252" mass="28021">MPPILTFTGIRLACIRSPKDIGSCLRRVRRVGLLLQCFLAKGKEHILLDDEEQVDYEFDETDTYLTAPDDRSFDGDIGDFSFMPNDEHDFGIIGGAVPMSFLASGNFEPVANFEGGVLKYTPTIDTTVAFASALISLVWHKQVVHESFVEDDDGSVSPIPVGVGRVALLGQSNHCLAQTQLEATHHKNDELELKSTELVKEWDLRAMELEAETKRLAVIMTQAALVDPRVLREKAQRDAQEVRDSRIAECFA</sequence>
<dbReference type="AlphaFoldDB" id="A0A5P1EA96"/>
<name>A0A5P1EA96_ASPOF</name>
<dbReference type="EMBL" id="CM007389">
    <property type="protein sequence ID" value="ONK58445.1"/>
    <property type="molecule type" value="Genomic_DNA"/>
</dbReference>
<reference evidence="2" key="1">
    <citation type="journal article" date="2017" name="Nat. Commun.">
        <title>The asparagus genome sheds light on the origin and evolution of a young Y chromosome.</title>
        <authorList>
            <person name="Harkess A."/>
            <person name="Zhou J."/>
            <person name="Xu C."/>
            <person name="Bowers J.E."/>
            <person name="Van der Hulst R."/>
            <person name="Ayyampalayam S."/>
            <person name="Mercati F."/>
            <person name="Riccardi P."/>
            <person name="McKain M.R."/>
            <person name="Kakrana A."/>
            <person name="Tang H."/>
            <person name="Ray J."/>
            <person name="Groenendijk J."/>
            <person name="Arikit S."/>
            <person name="Mathioni S.M."/>
            <person name="Nakano M."/>
            <person name="Shan H."/>
            <person name="Telgmann-Rauber A."/>
            <person name="Kanno A."/>
            <person name="Yue Z."/>
            <person name="Chen H."/>
            <person name="Li W."/>
            <person name="Chen Y."/>
            <person name="Xu X."/>
            <person name="Zhang Y."/>
            <person name="Luo S."/>
            <person name="Chen H."/>
            <person name="Gao J."/>
            <person name="Mao Z."/>
            <person name="Pires J.C."/>
            <person name="Luo M."/>
            <person name="Kudrna D."/>
            <person name="Wing R.A."/>
            <person name="Meyers B.C."/>
            <person name="Yi K."/>
            <person name="Kong H."/>
            <person name="Lavrijsen P."/>
            <person name="Sunseri F."/>
            <person name="Falavigna A."/>
            <person name="Ye Y."/>
            <person name="Leebens-Mack J.H."/>
            <person name="Chen G."/>
        </authorList>
    </citation>
    <scope>NUCLEOTIDE SEQUENCE [LARGE SCALE GENOMIC DNA]</scope>
    <source>
        <strain evidence="2">cv. DH0086</strain>
    </source>
</reference>
<dbReference type="Gramene" id="ONK58445">
    <property type="protein sequence ID" value="ONK58445"/>
    <property type="gene ID" value="A4U43_C09F12840"/>
</dbReference>
<keyword evidence="2" id="KW-1185">Reference proteome</keyword>
<dbReference type="Proteomes" id="UP000243459">
    <property type="component" value="Chromosome 9"/>
</dbReference>
<evidence type="ECO:0000313" key="2">
    <source>
        <dbReference type="Proteomes" id="UP000243459"/>
    </source>
</evidence>
<evidence type="ECO:0000313" key="1">
    <source>
        <dbReference type="EMBL" id="ONK58445.1"/>
    </source>
</evidence>